<dbReference type="CDD" id="cd12797">
    <property type="entry name" value="M23_peptidase"/>
    <property type="match status" value="1"/>
</dbReference>
<dbReference type="MEROPS" id="M23.009"/>
<dbReference type="FunFam" id="2.70.70.10:FF:000006">
    <property type="entry name" value="M23 family peptidase"/>
    <property type="match status" value="1"/>
</dbReference>
<dbReference type="SUPFAM" id="SSF51261">
    <property type="entry name" value="Duplicated hybrid motif"/>
    <property type="match status" value="1"/>
</dbReference>
<dbReference type="KEGG" id="cch:Cag_0178"/>
<dbReference type="Pfam" id="PF01551">
    <property type="entry name" value="Peptidase_M23"/>
    <property type="match status" value="1"/>
</dbReference>
<dbReference type="PANTHER" id="PTHR21666">
    <property type="entry name" value="PEPTIDASE-RELATED"/>
    <property type="match status" value="1"/>
</dbReference>
<dbReference type="InterPro" id="IPR016047">
    <property type="entry name" value="M23ase_b-sheet_dom"/>
</dbReference>
<name>Q3AU69_CHLCH</name>
<dbReference type="InterPro" id="IPR050570">
    <property type="entry name" value="Cell_wall_metabolism_enzyme"/>
</dbReference>
<sequence length="321" mass="35231">MALCSQQDFPIFAKIKSIAYHYLFSLSMNKRVVIPAKAGIHTCNKCNGLPRRLRLLNIPLHWRGGRRSLTGWLTKSAMDCFTSFAMTVWGTSVVTERRRLLSIMVALGSIVPIHKAATLYGAEKQNLQAALLPEQAGQMIEELVFALEPEEGAATEKGELTDNVAPTSSLFASIPNIKPVYGTLSSLFGMRMHPIYNMPLFHSGIDIAAPIGTKVHATGDGIVAFVGNSKGYGQKITINHGYGYKTIYAHLSKMVVQQGDNVRRGDTIGLSGNSGTSTGAHLHYEVLRYNQRLDPSAFYFEEHGARKFTAIQSKQSPKDNS</sequence>
<dbReference type="eggNOG" id="COG0739">
    <property type="taxonomic scope" value="Bacteria"/>
</dbReference>
<evidence type="ECO:0000313" key="2">
    <source>
        <dbReference type="EMBL" id="ABB27456.1"/>
    </source>
</evidence>
<dbReference type="HOGENOM" id="CLU_865199_0_0_10"/>
<feature type="domain" description="M23ase beta-sheet core" evidence="1">
    <location>
        <begin position="201"/>
        <end position="295"/>
    </location>
</feature>
<proteinExistence type="predicted"/>
<dbReference type="AlphaFoldDB" id="Q3AU69"/>
<dbReference type="PANTHER" id="PTHR21666:SF270">
    <property type="entry name" value="MUREIN HYDROLASE ACTIVATOR ENVC"/>
    <property type="match status" value="1"/>
</dbReference>
<dbReference type="Gene3D" id="2.70.70.10">
    <property type="entry name" value="Glucose Permease (Domain IIA)"/>
    <property type="match status" value="1"/>
</dbReference>
<dbReference type="InterPro" id="IPR011055">
    <property type="entry name" value="Dup_hybrid_motif"/>
</dbReference>
<evidence type="ECO:0000259" key="1">
    <source>
        <dbReference type="Pfam" id="PF01551"/>
    </source>
</evidence>
<organism evidence="2">
    <name type="scientific">Chlorobium chlorochromatii (strain CaD3)</name>
    <dbReference type="NCBI Taxonomy" id="340177"/>
    <lineage>
        <taxon>Bacteria</taxon>
        <taxon>Pseudomonadati</taxon>
        <taxon>Chlorobiota</taxon>
        <taxon>Chlorobiia</taxon>
        <taxon>Chlorobiales</taxon>
        <taxon>Chlorobiaceae</taxon>
        <taxon>Chlorobium/Pelodictyon group</taxon>
        <taxon>Chlorobium</taxon>
    </lineage>
</organism>
<accession>Q3AU69</accession>
<dbReference type="EMBL" id="CP000108">
    <property type="protein sequence ID" value="ABB27456.1"/>
    <property type="molecule type" value="Genomic_DNA"/>
</dbReference>
<dbReference type="GO" id="GO:0004222">
    <property type="term" value="F:metalloendopeptidase activity"/>
    <property type="evidence" value="ECO:0007669"/>
    <property type="project" value="TreeGrafter"/>
</dbReference>
<dbReference type="STRING" id="340177.Cag_0178"/>
<gene>
    <name evidence="2" type="ordered locus">Cag_0178</name>
</gene>
<protein>
    <submittedName>
        <fullName evidence="2">Metalloendopeptidases-like membarne protein</fullName>
    </submittedName>
</protein>
<reference evidence="2" key="1">
    <citation type="submission" date="2005-08" db="EMBL/GenBank/DDBJ databases">
        <title>Complete sequence of Chlorobium chlorochromatii CaD3.</title>
        <authorList>
            <person name="Copeland A."/>
            <person name="Lucas S."/>
            <person name="Lapidus A."/>
            <person name="Barry K."/>
            <person name="Detter J.C."/>
            <person name="Glavina T."/>
            <person name="Hammon N."/>
            <person name="Israni S."/>
            <person name="Pitluck S."/>
            <person name="Bryant D."/>
            <person name="Schmutz J."/>
            <person name="Larimer F."/>
            <person name="Land M."/>
            <person name="Kyrpides N."/>
            <person name="Ivanova N."/>
            <person name="Richardson P."/>
        </authorList>
    </citation>
    <scope>NUCLEOTIDE SEQUENCE [LARGE SCALE GENOMIC DNA]</scope>
    <source>
        <strain evidence="2">CaD3</strain>
    </source>
</reference>